<protein>
    <recommendedName>
        <fullName evidence="3">DUF4371 domain-containing protein</fullName>
    </recommendedName>
</protein>
<keyword evidence="2" id="KW-1185">Reference proteome</keyword>
<comment type="caution">
    <text evidence="1">The sequence shown here is derived from an EMBL/GenBank/DDBJ whole genome shotgun (WGS) entry which is preliminary data.</text>
</comment>
<organism evidence="1 2">
    <name type="scientific">Dryococelus australis</name>
    <dbReference type="NCBI Taxonomy" id="614101"/>
    <lineage>
        <taxon>Eukaryota</taxon>
        <taxon>Metazoa</taxon>
        <taxon>Ecdysozoa</taxon>
        <taxon>Arthropoda</taxon>
        <taxon>Hexapoda</taxon>
        <taxon>Insecta</taxon>
        <taxon>Pterygota</taxon>
        <taxon>Neoptera</taxon>
        <taxon>Polyneoptera</taxon>
        <taxon>Phasmatodea</taxon>
        <taxon>Verophasmatodea</taxon>
        <taxon>Anareolatae</taxon>
        <taxon>Phasmatidae</taxon>
        <taxon>Eurycanthinae</taxon>
        <taxon>Dryococelus</taxon>
    </lineage>
</organism>
<dbReference type="EMBL" id="JARBHB010000003">
    <property type="protein sequence ID" value="KAJ8889158.1"/>
    <property type="molecule type" value="Genomic_DNA"/>
</dbReference>
<proteinExistence type="predicted"/>
<dbReference type="PANTHER" id="PTHR45749">
    <property type="match status" value="1"/>
</dbReference>
<dbReference type="PANTHER" id="PTHR45749:SF21">
    <property type="entry name" value="DUF4371 DOMAIN-CONTAINING PROTEIN"/>
    <property type="match status" value="1"/>
</dbReference>
<evidence type="ECO:0000313" key="1">
    <source>
        <dbReference type="EMBL" id="KAJ8889158.1"/>
    </source>
</evidence>
<feature type="non-terminal residue" evidence="1">
    <location>
        <position position="367"/>
    </location>
</feature>
<accession>A0ABQ9HXR0</accession>
<dbReference type="Proteomes" id="UP001159363">
    <property type="component" value="Chromosome 3"/>
</dbReference>
<evidence type="ECO:0000313" key="2">
    <source>
        <dbReference type="Proteomes" id="UP001159363"/>
    </source>
</evidence>
<evidence type="ECO:0008006" key="3">
    <source>
        <dbReference type="Google" id="ProtNLM"/>
    </source>
</evidence>
<reference evidence="1 2" key="1">
    <citation type="submission" date="2023-02" db="EMBL/GenBank/DDBJ databases">
        <title>LHISI_Scaffold_Assembly.</title>
        <authorList>
            <person name="Stuart O.P."/>
            <person name="Cleave R."/>
            <person name="Magrath M.J.L."/>
            <person name="Mikheyev A.S."/>
        </authorList>
    </citation>
    <scope>NUCLEOTIDE SEQUENCE [LARGE SCALE GENOMIC DNA]</scope>
    <source>
        <strain evidence="1">Daus_M_001</strain>
        <tissue evidence="1">Leg muscle</tissue>
    </source>
</reference>
<gene>
    <name evidence="1" type="ORF">PR048_008652</name>
</gene>
<name>A0ABQ9HXR0_9NEOP</name>
<sequence length="367" mass="41528">MSATSVGINVSCQLSNAKSQQMVESRIALLKIFSSLQYLAVQGLAVRGHTDEASNLLNLLQLRSEDYPQFKNLMSHSVLKQLITCIKYAVCYTIIVAETSDIAIQELVSICFGIRILIDVLQRFRLNLSNCKGQCFDGASNMAGIYTGNITNLVLSTICALFGSLTEPQCARESETHHKKEILCQAILGLPKPQLPRKRYISKCIDEGSSDYNVHPFGTPENIYQCVYFEVIDMSVQLKFLISATNDYDEITAIYKDDIDPGRLLLHMNMFLDTMNAHKISKKDDSLASIVKIFKKDIYIMDMLSEFVNLVRLHIAERSFLSLRRPKTYLRSTMSKHRLNSVAILNCHRDLTHSLNLNEIANYHISE</sequence>